<accession>A0A846M656</accession>
<protein>
    <submittedName>
        <fullName evidence="1">Uncharacterized protein</fullName>
    </submittedName>
</protein>
<dbReference type="EMBL" id="JAASQR010000001">
    <property type="protein sequence ID" value="NIJ15564.1"/>
    <property type="molecule type" value="Genomic_DNA"/>
</dbReference>
<reference evidence="1 2" key="1">
    <citation type="submission" date="2020-03" db="EMBL/GenBank/DDBJ databases">
        <title>Genomic Encyclopedia of Type Strains, Phase IV (KMG-IV): sequencing the most valuable type-strain genomes for metagenomic binning, comparative biology and taxonomic classification.</title>
        <authorList>
            <person name="Goeker M."/>
        </authorList>
    </citation>
    <scope>NUCLEOTIDE SEQUENCE [LARGE SCALE GENOMIC DNA]</scope>
    <source>
        <strain evidence="1 2">DSM 21299</strain>
    </source>
</reference>
<sequence>MVGIRRKRGRLAALWLTSGKEGTAFVAPDAELGCGILTLKRTFPYRPIPGAQDRNAALPQLAIKYVGAKH</sequence>
<dbReference type="AlphaFoldDB" id="A0A846M656"/>
<evidence type="ECO:0000313" key="2">
    <source>
        <dbReference type="Proteomes" id="UP000576821"/>
    </source>
</evidence>
<evidence type="ECO:0000313" key="1">
    <source>
        <dbReference type="EMBL" id="NIJ15564.1"/>
    </source>
</evidence>
<gene>
    <name evidence="1" type="ORF">FHS54_000513</name>
</gene>
<organism evidence="1 2">
    <name type="scientific">Sphingobium vermicomposti</name>
    <dbReference type="NCBI Taxonomy" id="529005"/>
    <lineage>
        <taxon>Bacteria</taxon>
        <taxon>Pseudomonadati</taxon>
        <taxon>Pseudomonadota</taxon>
        <taxon>Alphaproteobacteria</taxon>
        <taxon>Sphingomonadales</taxon>
        <taxon>Sphingomonadaceae</taxon>
        <taxon>Sphingobium</taxon>
    </lineage>
</organism>
<keyword evidence="2" id="KW-1185">Reference proteome</keyword>
<name>A0A846M656_9SPHN</name>
<dbReference type="Proteomes" id="UP000576821">
    <property type="component" value="Unassembled WGS sequence"/>
</dbReference>
<proteinExistence type="predicted"/>
<comment type="caution">
    <text evidence="1">The sequence shown here is derived from an EMBL/GenBank/DDBJ whole genome shotgun (WGS) entry which is preliminary data.</text>
</comment>